<evidence type="ECO:0000313" key="1">
    <source>
        <dbReference type="Proteomes" id="UP000095285"/>
    </source>
</evidence>
<reference evidence="2" key="2">
    <citation type="submission" date="2016-11" db="UniProtKB">
        <authorList>
            <consortium name="WormBaseParasite"/>
        </authorList>
    </citation>
    <scope>IDENTIFICATION</scope>
</reference>
<dbReference type="WBParaSite" id="EN70_10134">
    <property type="protein sequence ID" value="EN70_10134"/>
    <property type="gene ID" value="EN70_10134"/>
</dbReference>
<evidence type="ECO:0000313" key="2">
    <source>
        <dbReference type="WBParaSite" id="EN70_10134"/>
    </source>
</evidence>
<keyword evidence="1" id="KW-1185">Reference proteome</keyword>
<dbReference type="AlphaFoldDB" id="A0A1I7V5L9"/>
<reference evidence="1" key="1">
    <citation type="submission" date="2012-04" db="EMBL/GenBank/DDBJ databases">
        <title>The Genome Sequence of Loa loa.</title>
        <authorList>
            <consortium name="The Broad Institute Genome Sequencing Platform"/>
            <consortium name="Broad Institute Genome Sequencing Center for Infectious Disease"/>
            <person name="Nutman T.B."/>
            <person name="Fink D.L."/>
            <person name="Russ C."/>
            <person name="Young S."/>
            <person name="Zeng Q."/>
            <person name="Gargeya S."/>
            <person name="Alvarado L."/>
            <person name="Berlin A."/>
            <person name="Chapman S.B."/>
            <person name="Chen Z."/>
            <person name="Freedman E."/>
            <person name="Gellesch M."/>
            <person name="Goldberg J."/>
            <person name="Griggs A."/>
            <person name="Gujja S."/>
            <person name="Heilman E.R."/>
            <person name="Heiman D."/>
            <person name="Howarth C."/>
            <person name="Mehta T."/>
            <person name="Neiman D."/>
            <person name="Pearson M."/>
            <person name="Roberts A."/>
            <person name="Saif S."/>
            <person name="Shea T."/>
            <person name="Shenoy N."/>
            <person name="Sisk P."/>
            <person name="Stolte C."/>
            <person name="Sykes S."/>
            <person name="White J."/>
            <person name="Yandava C."/>
            <person name="Haas B."/>
            <person name="Henn M.R."/>
            <person name="Nusbaum C."/>
            <person name="Birren B."/>
        </authorList>
    </citation>
    <scope>NUCLEOTIDE SEQUENCE [LARGE SCALE GENOMIC DNA]</scope>
</reference>
<proteinExistence type="predicted"/>
<gene>
    <name evidence="2" type="primary">LOAG_18980</name>
</gene>
<protein>
    <submittedName>
        <fullName evidence="2">Uncharacterized protein</fullName>
    </submittedName>
</protein>
<dbReference type="InParanoid" id="A0A1I7V5L9"/>
<sequence>MLETWHFPQSCLQSCRAAMRPGNGQCGWAPKIPHKGFDAAAGNAGSGASSVQL</sequence>
<dbReference type="Proteomes" id="UP000095285">
    <property type="component" value="Unassembled WGS sequence"/>
</dbReference>
<organism evidence="1 2">
    <name type="scientific">Loa loa</name>
    <name type="common">Eye worm</name>
    <name type="synonym">Filaria loa</name>
    <dbReference type="NCBI Taxonomy" id="7209"/>
    <lineage>
        <taxon>Eukaryota</taxon>
        <taxon>Metazoa</taxon>
        <taxon>Ecdysozoa</taxon>
        <taxon>Nematoda</taxon>
        <taxon>Chromadorea</taxon>
        <taxon>Rhabditida</taxon>
        <taxon>Spirurina</taxon>
        <taxon>Spiruromorpha</taxon>
        <taxon>Filarioidea</taxon>
        <taxon>Onchocercidae</taxon>
        <taxon>Loa</taxon>
    </lineage>
</organism>
<accession>A0A1I7V5L9</accession>
<name>A0A1I7V5L9_LOALO</name>